<dbReference type="PRINTS" id="PR00037">
    <property type="entry name" value="HTHLACR"/>
</dbReference>
<keyword evidence="3" id="KW-0804">Transcription</keyword>
<reference evidence="5 7" key="1">
    <citation type="submission" date="2015-09" db="EMBL/GenBank/DDBJ databases">
        <authorList>
            <consortium name="Pathogen Informatics"/>
        </authorList>
    </citation>
    <scope>NUCLEOTIDE SEQUENCE [LARGE SCALE GENOMIC DNA]</scope>
    <source>
        <strain evidence="5 7">2789STDY5608891</strain>
    </source>
</reference>
<dbReference type="PROSITE" id="PS51000">
    <property type="entry name" value="HTH_DEOR_2"/>
    <property type="match status" value="1"/>
</dbReference>
<dbReference type="InterPro" id="IPR018356">
    <property type="entry name" value="Tscrpt_reg_HTH_DeoR_CS"/>
</dbReference>
<dbReference type="AlphaFoldDB" id="A0A173S7R1"/>
<dbReference type="GO" id="GO:0003700">
    <property type="term" value="F:DNA-binding transcription factor activity"/>
    <property type="evidence" value="ECO:0007669"/>
    <property type="project" value="InterPro"/>
</dbReference>
<dbReference type="OrthoDB" id="9797223at2"/>
<dbReference type="InterPro" id="IPR037171">
    <property type="entry name" value="NagB/RpiA_transferase-like"/>
</dbReference>
<evidence type="ECO:0000313" key="8">
    <source>
        <dbReference type="Proteomes" id="UP000431304"/>
    </source>
</evidence>
<dbReference type="STRING" id="39490.ERS852448_00822"/>
<organism evidence="5 7">
    <name type="scientific">Eubacterium ramulus</name>
    <dbReference type="NCBI Taxonomy" id="39490"/>
    <lineage>
        <taxon>Bacteria</taxon>
        <taxon>Bacillati</taxon>
        <taxon>Bacillota</taxon>
        <taxon>Clostridia</taxon>
        <taxon>Eubacteriales</taxon>
        <taxon>Eubacteriaceae</taxon>
        <taxon>Eubacterium</taxon>
    </lineage>
</organism>
<dbReference type="RefSeq" id="WP_021739219.1">
    <property type="nucleotide sequence ID" value="NZ_CABKSU010000057.1"/>
</dbReference>
<dbReference type="InterPro" id="IPR014036">
    <property type="entry name" value="DeoR-like_C"/>
</dbReference>
<dbReference type="EMBL" id="CYYA01000004">
    <property type="protein sequence ID" value="CUM86300.1"/>
    <property type="molecule type" value="Genomic_DNA"/>
</dbReference>
<dbReference type="SUPFAM" id="SSF100950">
    <property type="entry name" value="NagB/RpiA/CoA transferase-like"/>
    <property type="match status" value="1"/>
</dbReference>
<dbReference type="InterPro" id="IPR050313">
    <property type="entry name" value="Carb_Metab_HTH_regulators"/>
</dbReference>
<protein>
    <submittedName>
        <fullName evidence="6">DeoR family transcriptional regulator</fullName>
    </submittedName>
    <submittedName>
        <fullName evidence="5">Lactose phosphotransferase system repressor</fullName>
    </submittedName>
</protein>
<evidence type="ECO:0000256" key="3">
    <source>
        <dbReference type="ARBA" id="ARBA00023163"/>
    </source>
</evidence>
<keyword evidence="5" id="KW-0808">Transferase</keyword>
<dbReference type="EMBL" id="WKRA01000001">
    <property type="protein sequence ID" value="MSD14621.1"/>
    <property type="molecule type" value="Genomic_DNA"/>
</dbReference>
<name>A0A173S7R1_EUBRA</name>
<dbReference type="PANTHER" id="PTHR30363">
    <property type="entry name" value="HTH-TYPE TRANSCRIPTIONAL REGULATOR SRLR-RELATED"/>
    <property type="match status" value="1"/>
</dbReference>
<evidence type="ECO:0000313" key="7">
    <source>
        <dbReference type="Proteomes" id="UP000095492"/>
    </source>
</evidence>
<gene>
    <name evidence="5" type="primary">lacR</name>
    <name evidence="5" type="ORF">ERS852448_00822</name>
    <name evidence="6" type="ORF">GKE72_00715</name>
</gene>
<dbReference type="PANTHER" id="PTHR30363:SF56">
    <property type="entry name" value="TRANSCRIPTIONAL REGULATOR, DEOR FAMILY"/>
    <property type="match status" value="1"/>
</dbReference>
<dbReference type="Pfam" id="PF08220">
    <property type="entry name" value="HTH_DeoR"/>
    <property type="match status" value="1"/>
</dbReference>
<dbReference type="SMART" id="SM01134">
    <property type="entry name" value="DeoRC"/>
    <property type="match status" value="1"/>
</dbReference>
<dbReference type="Gene3D" id="3.40.50.1360">
    <property type="match status" value="1"/>
</dbReference>
<sequence length="248" mass="27383">MLTEKRQEEILRLLTLKGSVTVQELKEYFDASESTIRRDLNTLDEKGALVKVFGGAMLTESNLATKDEQVSQRKGMYQEEKQKIGRYAASLIEPHDFVYVDAGTTTACMIPYITEKTATFVTNAVSHALELAERGFHVIILGGELKAATEAIVGNEACLSLQKFNFTKSFMGTNGASPTIGFTTPEINEAKIKECAMVHSLKSYVLCDSTKFHQVNPVRFATFESAQILTEQIPDAVLKGHNNIIVVP</sequence>
<dbReference type="InterPro" id="IPR036390">
    <property type="entry name" value="WH_DNA-bd_sf"/>
</dbReference>
<dbReference type="GeneID" id="42786645"/>
<evidence type="ECO:0000259" key="4">
    <source>
        <dbReference type="PROSITE" id="PS51000"/>
    </source>
</evidence>
<proteinExistence type="predicted"/>
<evidence type="ECO:0000256" key="2">
    <source>
        <dbReference type="ARBA" id="ARBA00023125"/>
    </source>
</evidence>
<accession>A0A173S7R1</accession>
<feature type="domain" description="HTH deoR-type" evidence="4">
    <location>
        <begin position="3"/>
        <end position="58"/>
    </location>
</feature>
<dbReference type="SMART" id="SM00420">
    <property type="entry name" value="HTH_DEOR"/>
    <property type="match status" value="1"/>
</dbReference>
<dbReference type="PROSITE" id="PS00894">
    <property type="entry name" value="HTH_DEOR_1"/>
    <property type="match status" value="1"/>
</dbReference>
<keyword evidence="2" id="KW-0238">DNA-binding</keyword>
<dbReference type="InterPro" id="IPR001034">
    <property type="entry name" value="DeoR_HTH"/>
</dbReference>
<keyword evidence="1" id="KW-0805">Transcription regulation</keyword>
<evidence type="ECO:0000256" key="1">
    <source>
        <dbReference type="ARBA" id="ARBA00023015"/>
    </source>
</evidence>
<dbReference type="Proteomes" id="UP000431304">
    <property type="component" value="Unassembled WGS sequence"/>
</dbReference>
<dbReference type="Pfam" id="PF00455">
    <property type="entry name" value="DeoRC"/>
    <property type="match status" value="1"/>
</dbReference>
<dbReference type="Gene3D" id="1.10.10.10">
    <property type="entry name" value="Winged helix-like DNA-binding domain superfamily/Winged helix DNA-binding domain"/>
    <property type="match status" value="1"/>
</dbReference>
<evidence type="ECO:0000313" key="6">
    <source>
        <dbReference type="EMBL" id="MSD14621.1"/>
    </source>
</evidence>
<dbReference type="SUPFAM" id="SSF46785">
    <property type="entry name" value="Winged helix' DNA-binding domain"/>
    <property type="match status" value="1"/>
</dbReference>
<dbReference type="GO" id="GO:0003677">
    <property type="term" value="F:DNA binding"/>
    <property type="evidence" value="ECO:0007669"/>
    <property type="project" value="UniProtKB-KW"/>
</dbReference>
<evidence type="ECO:0000313" key="5">
    <source>
        <dbReference type="EMBL" id="CUM86300.1"/>
    </source>
</evidence>
<dbReference type="InterPro" id="IPR036388">
    <property type="entry name" value="WH-like_DNA-bd_sf"/>
</dbReference>
<dbReference type="GO" id="GO:0016740">
    <property type="term" value="F:transferase activity"/>
    <property type="evidence" value="ECO:0007669"/>
    <property type="project" value="UniProtKB-KW"/>
</dbReference>
<reference evidence="6 8" key="2">
    <citation type="journal article" date="2019" name="Nat. Med.">
        <title>A library of human gut bacterial isolates paired with longitudinal multiomics data enables mechanistic microbiome research.</title>
        <authorList>
            <person name="Poyet M."/>
            <person name="Groussin M."/>
            <person name="Gibbons S.M."/>
            <person name="Avila-Pacheco J."/>
            <person name="Jiang X."/>
            <person name="Kearney S.M."/>
            <person name="Perrotta A.R."/>
            <person name="Berdy B."/>
            <person name="Zhao S."/>
            <person name="Lieberman T.D."/>
            <person name="Swanson P.K."/>
            <person name="Smith M."/>
            <person name="Roesemann S."/>
            <person name="Alexander J.E."/>
            <person name="Rich S.A."/>
            <person name="Livny J."/>
            <person name="Vlamakis H."/>
            <person name="Clish C."/>
            <person name="Bullock K."/>
            <person name="Deik A."/>
            <person name="Scott J."/>
            <person name="Pierce K.A."/>
            <person name="Xavier R.J."/>
            <person name="Alm E.J."/>
        </authorList>
    </citation>
    <scope>NUCLEOTIDE SEQUENCE [LARGE SCALE GENOMIC DNA]</scope>
    <source>
        <strain evidence="6 8">BIOML-A3</strain>
    </source>
</reference>
<dbReference type="Proteomes" id="UP000095492">
    <property type="component" value="Unassembled WGS sequence"/>
</dbReference>